<reference evidence="2" key="1">
    <citation type="submission" date="2022-11" db="EMBL/GenBank/DDBJ databases">
        <authorList>
            <person name="Petersen C."/>
        </authorList>
    </citation>
    <scope>NUCLEOTIDE SEQUENCE</scope>
    <source>
        <strain evidence="2">IBT 34128</strain>
    </source>
</reference>
<evidence type="ECO:0000313" key="3">
    <source>
        <dbReference type="Proteomes" id="UP001141434"/>
    </source>
</evidence>
<dbReference type="AlphaFoldDB" id="A0A9W9G995"/>
<keyword evidence="3" id="KW-1185">Reference proteome</keyword>
<reference evidence="2" key="2">
    <citation type="journal article" date="2023" name="IMA Fungus">
        <title>Comparative genomic study of the Penicillium genus elucidates a diverse pangenome and 15 lateral gene transfer events.</title>
        <authorList>
            <person name="Petersen C."/>
            <person name="Sorensen T."/>
            <person name="Nielsen M.R."/>
            <person name="Sondergaard T.E."/>
            <person name="Sorensen J.L."/>
            <person name="Fitzpatrick D.A."/>
            <person name="Frisvad J.C."/>
            <person name="Nielsen K.L."/>
        </authorList>
    </citation>
    <scope>NUCLEOTIDE SEQUENCE</scope>
    <source>
        <strain evidence="2">IBT 34128</strain>
    </source>
</reference>
<keyword evidence="1" id="KW-1133">Transmembrane helix</keyword>
<keyword evidence="1" id="KW-0472">Membrane</keyword>
<evidence type="ECO:0000313" key="2">
    <source>
        <dbReference type="EMBL" id="KAJ5114342.1"/>
    </source>
</evidence>
<dbReference type="Proteomes" id="UP001141434">
    <property type="component" value="Unassembled WGS sequence"/>
</dbReference>
<accession>A0A9W9G995</accession>
<dbReference type="RefSeq" id="XP_056515535.1">
    <property type="nucleotide sequence ID" value="XM_056650685.1"/>
</dbReference>
<organism evidence="2 3">
    <name type="scientific">Penicillium alfredii</name>
    <dbReference type="NCBI Taxonomy" id="1506179"/>
    <lineage>
        <taxon>Eukaryota</taxon>
        <taxon>Fungi</taxon>
        <taxon>Dikarya</taxon>
        <taxon>Ascomycota</taxon>
        <taxon>Pezizomycotina</taxon>
        <taxon>Eurotiomycetes</taxon>
        <taxon>Eurotiomycetidae</taxon>
        <taxon>Eurotiales</taxon>
        <taxon>Aspergillaceae</taxon>
        <taxon>Penicillium</taxon>
    </lineage>
</organism>
<name>A0A9W9G995_9EURO</name>
<dbReference type="EMBL" id="JAPMSZ010000001">
    <property type="protein sequence ID" value="KAJ5114342.1"/>
    <property type="molecule type" value="Genomic_DNA"/>
</dbReference>
<keyword evidence="1" id="KW-0812">Transmembrane</keyword>
<feature type="transmembrane region" description="Helical" evidence="1">
    <location>
        <begin position="12"/>
        <end position="36"/>
    </location>
</feature>
<feature type="transmembrane region" description="Helical" evidence="1">
    <location>
        <begin position="78"/>
        <end position="105"/>
    </location>
</feature>
<protein>
    <submittedName>
        <fullName evidence="2">Uncharacterized protein</fullName>
    </submittedName>
</protein>
<comment type="caution">
    <text evidence="2">The sequence shown here is derived from an EMBL/GenBank/DDBJ whole genome shotgun (WGS) entry which is preliminary data.</text>
</comment>
<dbReference type="GeneID" id="81389853"/>
<sequence length="216" mass="23556">MPSTGRGQISKWWPLGFFIGSIICFIIGGALVGSYVSTAYKKCYNEAQNSQNEFNSYSTRYSTNDDQNYKCARDHIGLFYAGVIFFVIAGLLKLTGWVLLIVFCLKRRRANQAATYYNYNMTGMDNHTPQPYKPVAEPFAAPQPTYAPYAPYAPYAAPQSAAPGAVHADLHHQNPPVASDPLLKEDGNAAVTVARYCGRCGMTGTGPTCARCGTPV</sequence>
<proteinExistence type="predicted"/>
<gene>
    <name evidence="2" type="ORF">NUU61_000101</name>
</gene>
<evidence type="ECO:0000256" key="1">
    <source>
        <dbReference type="SAM" id="Phobius"/>
    </source>
</evidence>
<dbReference type="OrthoDB" id="3453456at2759"/>